<feature type="compositionally biased region" description="Basic and acidic residues" evidence="5">
    <location>
        <begin position="316"/>
        <end position="329"/>
    </location>
</feature>
<organism evidence="8 9">
    <name type="scientific">Moorena bouillonii PNG</name>
    <dbReference type="NCBI Taxonomy" id="568701"/>
    <lineage>
        <taxon>Bacteria</taxon>
        <taxon>Bacillati</taxon>
        <taxon>Cyanobacteriota</taxon>
        <taxon>Cyanophyceae</taxon>
        <taxon>Coleofasciculales</taxon>
        <taxon>Coleofasciculaceae</taxon>
        <taxon>Moorena</taxon>
    </lineage>
</organism>
<feature type="compositionally biased region" description="Polar residues" evidence="5">
    <location>
        <begin position="281"/>
        <end position="296"/>
    </location>
</feature>
<keyword evidence="9" id="KW-1185">Reference proteome</keyword>
<dbReference type="InterPro" id="IPR006664">
    <property type="entry name" value="OMP_bac"/>
</dbReference>
<feature type="region of interest" description="Disordered" evidence="5">
    <location>
        <begin position="44"/>
        <end position="76"/>
    </location>
</feature>
<gene>
    <name evidence="8" type="ORF">BJP37_17025</name>
</gene>
<name>A0A1U7N3C8_9CYAN</name>
<dbReference type="RefSeq" id="WP_075900715.1">
    <property type="nucleotide sequence ID" value="NZ_MKZS01000001.1"/>
</dbReference>
<keyword evidence="2 4" id="KW-0472">Membrane</keyword>
<evidence type="ECO:0000313" key="8">
    <source>
        <dbReference type="EMBL" id="OLT60462.1"/>
    </source>
</evidence>
<dbReference type="InterPro" id="IPR006665">
    <property type="entry name" value="OmpA-like"/>
</dbReference>
<feature type="transmembrane region" description="Helical" evidence="6">
    <location>
        <begin position="12"/>
        <end position="30"/>
    </location>
</feature>
<dbReference type="GO" id="GO:0009279">
    <property type="term" value="C:cell outer membrane"/>
    <property type="evidence" value="ECO:0007669"/>
    <property type="project" value="UniProtKB-SubCell"/>
</dbReference>
<dbReference type="SUPFAM" id="SSF103088">
    <property type="entry name" value="OmpA-like"/>
    <property type="match status" value="1"/>
</dbReference>
<feature type="region of interest" description="Disordered" evidence="5">
    <location>
        <begin position="435"/>
        <end position="464"/>
    </location>
</feature>
<dbReference type="Proteomes" id="UP000186657">
    <property type="component" value="Unassembled WGS sequence"/>
</dbReference>
<keyword evidence="6" id="KW-1133">Transmembrane helix</keyword>
<comment type="caution">
    <text evidence="8">The sequence shown here is derived from an EMBL/GenBank/DDBJ whole genome shotgun (WGS) entry which is preliminary data.</text>
</comment>
<dbReference type="Gene3D" id="3.40.190.10">
    <property type="entry name" value="Periplasmic binding protein-like II"/>
    <property type="match status" value="1"/>
</dbReference>
<dbReference type="PANTHER" id="PTHR30329:SF21">
    <property type="entry name" value="LIPOPROTEIN YIAD-RELATED"/>
    <property type="match status" value="1"/>
</dbReference>
<dbReference type="InterPro" id="IPR050330">
    <property type="entry name" value="Bact_OuterMem_StrucFunc"/>
</dbReference>
<dbReference type="EMBL" id="MKZS01000001">
    <property type="protein sequence ID" value="OLT60462.1"/>
    <property type="molecule type" value="Genomic_DNA"/>
</dbReference>
<evidence type="ECO:0000256" key="3">
    <source>
        <dbReference type="ARBA" id="ARBA00023237"/>
    </source>
</evidence>
<dbReference type="Gene3D" id="3.30.1330.60">
    <property type="entry name" value="OmpA-like domain"/>
    <property type="match status" value="1"/>
</dbReference>
<dbReference type="CDD" id="cd07185">
    <property type="entry name" value="OmpA_C-like"/>
    <property type="match status" value="1"/>
</dbReference>
<feature type="compositionally biased region" description="Polar residues" evidence="5">
    <location>
        <begin position="258"/>
        <end position="268"/>
    </location>
</feature>
<sequence>MTQKKTTDNKIIPGSLALGFALLIGAAWWVTSSNSRSLQLNRISNPPIEDVNSSTTSSTTTENASQNADAQTNLNLEGLGDTDRGYSILSSANFRDALVKRGIGFNYAQESDQEARAAALGQEQADLIGTSLEQFLTHKPNGKIVALLNRTDKTDGTQPNLDVVVASERILKSNPKEIQDFVETYYDQVEKGNLRDGETAGKGMQFFTATEAKDWMKSGTLATRIGETAGVLAASGKAKDVPVNTTELFTANYLPPTAEQSIATTPPTDQNPPEVGAQPQVADSTEADQAQGSQPEKTVAEPEQKPDSTATQVAEADDKAKESQPEQKSEPNGTQVAEAEGQNPQPLTNLEVLGEVKFARASFQLSPQQQQKLNDLAEAIHNFNPSSVVVKVQGHTSRTGNPESNQELSKARAQEVVNYLKSKYPSHQFVVEGLGFSEPQPGTDPTSPVNQRTVISLAPIQSGN</sequence>
<comment type="subcellular location">
    <subcellularLocation>
        <location evidence="1">Cell outer membrane</location>
    </subcellularLocation>
</comment>
<dbReference type="Pfam" id="PF00691">
    <property type="entry name" value="OmpA"/>
    <property type="match status" value="1"/>
</dbReference>
<dbReference type="AlphaFoldDB" id="A0A1U7N3C8"/>
<evidence type="ECO:0000256" key="2">
    <source>
        <dbReference type="ARBA" id="ARBA00023136"/>
    </source>
</evidence>
<evidence type="ECO:0000256" key="6">
    <source>
        <dbReference type="SAM" id="Phobius"/>
    </source>
</evidence>
<protein>
    <recommendedName>
        <fullName evidence="7">OmpA-like domain-containing protein</fullName>
    </recommendedName>
</protein>
<keyword evidence="3" id="KW-0998">Cell outer membrane</keyword>
<dbReference type="PRINTS" id="PR01021">
    <property type="entry name" value="OMPADOMAIN"/>
</dbReference>
<evidence type="ECO:0000256" key="5">
    <source>
        <dbReference type="SAM" id="MobiDB-lite"/>
    </source>
</evidence>
<dbReference type="PROSITE" id="PS51123">
    <property type="entry name" value="OMPA_2"/>
    <property type="match status" value="1"/>
</dbReference>
<feature type="domain" description="OmpA-like" evidence="7">
    <location>
        <begin position="345"/>
        <end position="461"/>
    </location>
</feature>
<evidence type="ECO:0000259" key="7">
    <source>
        <dbReference type="PROSITE" id="PS51123"/>
    </source>
</evidence>
<keyword evidence="6" id="KW-0812">Transmembrane</keyword>
<accession>A0A1U7N3C8</accession>
<evidence type="ECO:0000313" key="9">
    <source>
        <dbReference type="Proteomes" id="UP000186657"/>
    </source>
</evidence>
<proteinExistence type="predicted"/>
<feature type="region of interest" description="Disordered" evidence="5">
    <location>
        <begin position="252"/>
        <end position="345"/>
    </location>
</feature>
<dbReference type="PANTHER" id="PTHR30329">
    <property type="entry name" value="STATOR ELEMENT OF FLAGELLAR MOTOR COMPLEX"/>
    <property type="match status" value="1"/>
</dbReference>
<evidence type="ECO:0000256" key="4">
    <source>
        <dbReference type="PROSITE-ProRule" id="PRU00473"/>
    </source>
</evidence>
<evidence type="ECO:0000256" key="1">
    <source>
        <dbReference type="ARBA" id="ARBA00004442"/>
    </source>
</evidence>
<feature type="compositionally biased region" description="Polar residues" evidence="5">
    <location>
        <begin position="62"/>
        <end position="75"/>
    </location>
</feature>
<dbReference type="InterPro" id="IPR036737">
    <property type="entry name" value="OmpA-like_sf"/>
</dbReference>
<reference evidence="8 9" key="1">
    <citation type="submission" date="2016-10" db="EMBL/GenBank/DDBJ databases">
        <title>Comparative genomics uncovers the prolific and rare metabolic potential of the cyanobacterial genus Moorea.</title>
        <authorList>
            <person name="Leao T."/>
            <person name="Castelao G."/>
            <person name="Korobeynikov A."/>
            <person name="Monroe E.A."/>
            <person name="Podell S."/>
            <person name="Glukhov E."/>
            <person name="Allen E."/>
            <person name="Gerwick W.H."/>
            <person name="Gerwick L."/>
        </authorList>
    </citation>
    <scope>NUCLEOTIDE SEQUENCE [LARGE SCALE GENOMIC DNA]</scope>
    <source>
        <strain evidence="8 9">PNG5-198</strain>
    </source>
</reference>
<feature type="compositionally biased region" description="Polar residues" evidence="5">
    <location>
        <begin position="443"/>
        <end position="464"/>
    </location>
</feature>